<dbReference type="GO" id="GO:0005509">
    <property type="term" value="F:calcium ion binding"/>
    <property type="evidence" value="ECO:0007669"/>
    <property type="project" value="InterPro"/>
</dbReference>
<evidence type="ECO:0000256" key="6">
    <source>
        <dbReference type="ARBA" id="ARBA00022737"/>
    </source>
</evidence>
<evidence type="ECO:0000256" key="4">
    <source>
        <dbReference type="ARBA" id="ARBA00022568"/>
    </source>
</evidence>
<dbReference type="eggNOG" id="KOG2643">
    <property type="taxonomic scope" value="Eukaryota"/>
</dbReference>
<evidence type="ECO:0000256" key="13">
    <source>
        <dbReference type="ARBA" id="ARBA00038333"/>
    </source>
</evidence>
<evidence type="ECO:0000256" key="14">
    <source>
        <dbReference type="SAM" id="Phobius"/>
    </source>
</evidence>
<dbReference type="PROSITE" id="PS50222">
    <property type="entry name" value="EF_HAND_2"/>
    <property type="match status" value="2"/>
</dbReference>
<evidence type="ECO:0000256" key="3">
    <source>
        <dbReference type="ARBA" id="ARBA00022448"/>
    </source>
</evidence>
<dbReference type="SMART" id="SM00054">
    <property type="entry name" value="EFh"/>
    <property type="match status" value="2"/>
</dbReference>
<evidence type="ECO:0000256" key="5">
    <source>
        <dbReference type="ARBA" id="ARBA00022723"/>
    </source>
</evidence>
<evidence type="ECO:0000259" key="15">
    <source>
        <dbReference type="PROSITE" id="PS50222"/>
    </source>
</evidence>
<dbReference type="Pfam" id="PF13202">
    <property type="entry name" value="EF-hand_5"/>
    <property type="match status" value="1"/>
</dbReference>
<evidence type="ECO:0000256" key="10">
    <source>
        <dbReference type="ARBA" id="ARBA00023065"/>
    </source>
</evidence>
<keyword evidence="6" id="KW-0677">Repeat</keyword>
<dbReference type="GO" id="GO:0036444">
    <property type="term" value="P:calcium import into the mitochondrion"/>
    <property type="evidence" value="ECO:0007669"/>
    <property type="project" value="TreeGrafter"/>
</dbReference>
<dbReference type="EMBL" id="CAEY01000212">
    <property type="status" value="NOT_ANNOTATED_CDS"/>
    <property type="molecule type" value="Genomic_DNA"/>
</dbReference>
<keyword evidence="14" id="KW-0812">Transmembrane</keyword>
<comment type="similarity">
    <text evidence="13">Belongs to the MICU1 family. MICU1 subfamily.</text>
</comment>
<dbReference type="InterPro" id="IPR011992">
    <property type="entry name" value="EF-hand-dom_pair"/>
</dbReference>
<dbReference type="PROSITE" id="PS00018">
    <property type="entry name" value="EF_HAND_1"/>
    <property type="match status" value="2"/>
</dbReference>
<evidence type="ECO:0000256" key="11">
    <source>
        <dbReference type="ARBA" id="ARBA00023128"/>
    </source>
</evidence>
<feature type="domain" description="EF-hand" evidence="15">
    <location>
        <begin position="377"/>
        <end position="412"/>
    </location>
</feature>
<evidence type="ECO:0000256" key="1">
    <source>
        <dbReference type="ARBA" id="ARBA00004273"/>
    </source>
</evidence>
<keyword evidence="9" id="KW-0809">Transit peptide</keyword>
<dbReference type="Pfam" id="PF13833">
    <property type="entry name" value="EF-hand_8"/>
    <property type="match status" value="1"/>
</dbReference>
<keyword evidence="14" id="KW-1133">Transmembrane helix</keyword>
<feature type="transmembrane region" description="Helical" evidence="14">
    <location>
        <begin position="30"/>
        <end position="48"/>
    </location>
</feature>
<evidence type="ECO:0000313" key="16">
    <source>
        <dbReference type="EnsemblMetazoa" id="tetur14g03440.1"/>
    </source>
</evidence>
<evidence type="ECO:0000256" key="9">
    <source>
        <dbReference type="ARBA" id="ARBA00022946"/>
    </source>
</evidence>
<keyword evidence="3" id="KW-0813">Transport</keyword>
<dbReference type="PANTHER" id="PTHR12294">
    <property type="entry name" value="EF HAND DOMAIN FAMILY A1,A2-RELATED"/>
    <property type="match status" value="1"/>
</dbReference>
<dbReference type="Proteomes" id="UP000015104">
    <property type="component" value="Unassembled WGS sequence"/>
</dbReference>
<dbReference type="CDD" id="cd15900">
    <property type="entry name" value="EFh_MICU"/>
    <property type="match status" value="1"/>
</dbReference>
<evidence type="ECO:0000256" key="8">
    <source>
        <dbReference type="ARBA" id="ARBA00022837"/>
    </source>
</evidence>
<dbReference type="GO" id="GO:1990246">
    <property type="term" value="C:uniplex complex"/>
    <property type="evidence" value="ECO:0007669"/>
    <property type="project" value="TreeGrafter"/>
</dbReference>
<dbReference type="InterPro" id="IPR018247">
    <property type="entry name" value="EF_Hand_1_Ca_BS"/>
</dbReference>
<keyword evidence="17" id="KW-1185">Reference proteome</keyword>
<keyword evidence="11" id="KW-0496">Mitochondrion</keyword>
<keyword evidence="8" id="KW-0106">Calcium</keyword>
<keyword evidence="10" id="KW-0406">Ion transport</keyword>
<proteinExistence type="inferred from homology"/>
<feature type="domain" description="EF-hand" evidence="15">
    <location>
        <begin position="183"/>
        <end position="218"/>
    </location>
</feature>
<protein>
    <recommendedName>
        <fullName evidence="15">EF-hand domain-containing protein</fullName>
    </recommendedName>
</protein>
<keyword evidence="5" id="KW-0479">Metal-binding</keyword>
<dbReference type="InterPro" id="IPR039800">
    <property type="entry name" value="MICU1/2/3"/>
</dbReference>
<evidence type="ECO:0000313" key="17">
    <source>
        <dbReference type="Proteomes" id="UP000015104"/>
    </source>
</evidence>
<keyword evidence="4" id="KW-0109">Calcium transport</keyword>
<dbReference type="PANTHER" id="PTHR12294:SF1">
    <property type="entry name" value="CALCIUM UPTAKE PROTEIN 1, MITOCHONDRIAL"/>
    <property type="match status" value="1"/>
</dbReference>
<dbReference type="SUPFAM" id="SSF47473">
    <property type="entry name" value="EF-hand"/>
    <property type="match status" value="2"/>
</dbReference>
<reference evidence="17" key="1">
    <citation type="submission" date="2011-08" db="EMBL/GenBank/DDBJ databases">
        <authorList>
            <person name="Rombauts S."/>
        </authorList>
    </citation>
    <scope>NUCLEOTIDE SEQUENCE</scope>
    <source>
        <strain evidence="17">London</strain>
    </source>
</reference>
<evidence type="ECO:0000256" key="12">
    <source>
        <dbReference type="ARBA" id="ARBA00023136"/>
    </source>
</evidence>
<dbReference type="AlphaFoldDB" id="T1KLS1"/>
<dbReference type="EnsemblMetazoa" id="tetur14g03440.1">
    <property type="protein sequence ID" value="tetur14g03440.1"/>
    <property type="gene ID" value="tetur14g03440"/>
</dbReference>
<evidence type="ECO:0000256" key="7">
    <source>
        <dbReference type="ARBA" id="ARBA00022792"/>
    </source>
</evidence>
<dbReference type="GO" id="GO:0005758">
    <property type="term" value="C:mitochondrial intermembrane space"/>
    <property type="evidence" value="ECO:0007669"/>
    <property type="project" value="UniProtKB-SubCell"/>
</dbReference>
<keyword evidence="7" id="KW-0999">Mitochondrion inner membrane</keyword>
<name>T1KLS1_TETUR</name>
<evidence type="ECO:0000256" key="2">
    <source>
        <dbReference type="ARBA" id="ARBA00004569"/>
    </source>
</evidence>
<reference evidence="16" key="2">
    <citation type="submission" date="2015-06" db="UniProtKB">
        <authorList>
            <consortium name="EnsemblMetazoa"/>
        </authorList>
    </citation>
    <scope>IDENTIFICATION</scope>
</reference>
<keyword evidence="12 14" id="KW-0472">Membrane</keyword>
<comment type="subcellular location">
    <subcellularLocation>
        <location evidence="1">Mitochondrion inner membrane</location>
    </subcellularLocation>
    <subcellularLocation>
        <location evidence="2">Mitochondrion intermembrane space</location>
    </subcellularLocation>
</comment>
<dbReference type="InterPro" id="IPR002048">
    <property type="entry name" value="EF_hand_dom"/>
</dbReference>
<organism evidence="16 17">
    <name type="scientific">Tetranychus urticae</name>
    <name type="common">Two-spotted spider mite</name>
    <dbReference type="NCBI Taxonomy" id="32264"/>
    <lineage>
        <taxon>Eukaryota</taxon>
        <taxon>Metazoa</taxon>
        <taxon>Ecdysozoa</taxon>
        <taxon>Arthropoda</taxon>
        <taxon>Chelicerata</taxon>
        <taxon>Arachnida</taxon>
        <taxon>Acari</taxon>
        <taxon>Acariformes</taxon>
        <taxon>Trombidiformes</taxon>
        <taxon>Prostigmata</taxon>
        <taxon>Eleutherengona</taxon>
        <taxon>Raphignathae</taxon>
        <taxon>Tetranychoidea</taxon>
        <taxon>Tetranychidae</taxon>
        <taxon>Tetranychus</taxon>
    </lineage>
</organism>
<dbReference type="Gene3D" id="1.10.238.10">
    <property type="entry name" value="EF-hand"/>
    <property type="match status" value="2"/>
</dbReference>
<accession>T1KLS1</accession>
<dbReference type="HOGENOM" id="CLU_027103_3_1_1"/>
<sequence length="438" mass="50878">MAQSYAPLTELIQNLNFWLKNENNHRWFKLPLLLIGIIGGSGIFYIWYNNDEPKIKAFPKLAISDQPDKGRRSFQDRTVIEYENRIRSYSTPDKIFRYFATIRVVYDDHETEVFMTPDDFLRAVTPGIRQPENLGLEKFRKVEVGKETSFDFGLKSDSIFYKLSHFGLINYSDFLFLLTLLSVSHRHFKIAFRMFDLNGDGNVDYEEFEKVQNAILHQTSIGQKLGSQIKTNYRGVSSALAKYFFGPDLKEKLTIQKFLDFQKQLQDEMLTLEFDRKGPTSDGKISETKFAELMIAYAGFPEKKKNQMIKRIKKTYPSATMDQPDRGITLKDYLTFHHFLQNINDVDIALTFYNIAGASIDEDTFRHAAKTVANVELRDHLIKVIFILFDENEDGQLSNKEFIAVMKERLKRGLGRPKDTGFIKVMSAIWTAMKNELF</sequence>
<dbReference type="STRING" id="32264.T1KLS1"/>
<dbReference type="GO" id="GO:0051560">
    <property type="term" value="P:mitochondrial calcium ion homeostasis"/>
    <property type="evidence" value="ECO:0007669"/>
    <property type="project" value="TreeGrafter"/>
</dbReference>